<dbReference type="EMBL" id="JAINUF010000045">
    <property type="protein sequence ID" value="KAJ8332089.1"/>
    <property type="molecule type" value="Genomic_DNA"/>
</dbReference>
<proteinExistence type="predicted"/>
<protein>
    <submittedName>
        <fullName evidence="3">Uncharacterized protein</fullName>
    </submittedName>
</protein>
<reference evidence="3" key="1">
    <citation type="journal article" date="2023" name="Science">
        <title>Genome structures resolve the early diversification of teleost fishes.</title>
        <authorList>
            <person name="Parey E."/>
            <person name="Louis A."/>
            <person name="Montfort J."/>
            <person name="Bouchez O."/>
            <person name="Roques C."/>
            <person name="Iampietro C."/>
            <person name="Lluch J."/>
            <person name="Castinel A."/>
            <person name="Donnadieu C."/>
            <person name="Desvignes T."/>
            <person name="Floi Bucao C."/>
            <person name="Jouanno E."/>
            <person name="Wen M."/>
            <person name="Mejri S."/>
            <person name="Dirks R."/>
            <person name="Jansen H."/>
            <person name="Henkel C."/>
            <person name="Chen W.J."/>
            <person name="Zahm M."/>
            <person name="Cabau C."/>
            <person name="Klopp C."/>
            <person name="Thompson A.W."/>
            <person name="Robinson-Rechavi M."/>
            <person name="Braasch I."/>
            <person name="Lecointre G."/>
            <person name="Bobe J."/>
            <person name="Postlethwait J.H."/>
            <person name="Berthelot C."/>
            <person name="Roest Crollius H."/>
            <person name="Guiguen Y."/>
        </authorList>
    </citation>
    <scope>NUCLEOTIDE SEQUENCE</scope>
    <source>
        <strain evidence="3">WJC10195</strain>
    </source>
</reference>
<feature type="transmembrane region" description="Helical" evidence="2">
    <location>
        <begin position="39"/>
        <end position="59"/>
    </location>
</feature>
<comment type="caution">
    <text evidence="3">The sequence shown here is derived from an EMBL/GenBank/DDBJ whole genome shotgun (WGS) entry which is preliminary data.</text>
</comment>
<sequence>MVKLHLSLLRFQGLGLKTVSQLNPDLVTIASQGVMEATVLASSLSGILLFVSVVFLIGLCSGCRRTAHRTTIPEHFTDDYIPQDHNPQGFRVVRPACPISCRSSGNSVHLPFPSPMFTTNHRASYVLPPTDGGSIPSYENPGSQDGDYINENPDSDEEENEKGEGYIEVLPDPPAVVSVCRSQQSLVSTQSSDRGNYVNVIEEDYRSDTSSQNYINVEAEGGHYRLSPGISIDNVDSDNNSNSDYVNTSEFININNTTFQ</sequence>
<evidence type="ECO:0000313" key="3">
    <source>
        <dbReference type="EMBL" id="KAJ8332089.1"/>
    </source>
</evidence>
<accession>A0A9Q1E4G7</accession>
<dbReference type="Proteomes" id="UP001152622">
    <property type="component" value="Unassembled WGS sequence"/>
</dbReference>
<keyword evidence="2" id="KW-0812">Transmembrane</keyword>
<evidence type="ECO:0000256" key="2">
    <source>
        <dbReference type="SAM" id="Phobius"/>
    </source>
</evidence>
<keyword evidence="2" id="KW-1133">Transmembrane helix</keyword>
<evidence type="ECO:0000256" key="1">
    <source>
        <dbReference type="SAM" id="MobiDB-lite"/>
    </source>
</evidence>
<dbReference type="OrthoDB" id="8952162at2759"/>
<dbReference type="AlphaFoldDB" id="A0A9Q1E4G7"/>
<keyword evidence="4" id="KW-1185">Reference proteome</keyword>
<organism evidence="3 4">
    <name type="scientific">Synaphobranchus kaupii</name>
    <name type="common">Kaup's arrowtooth eel</name>
    <dbReference type="NCBI Taxonomy" id="118154"/>
    <lineage>
        <taxon>Eukaryota</taxon>
        <taxon>Metazoa</taxon>
        <taxon>Chordata</taxon>
        <taxon>Craniata</taxon>
        <taxon>Vertebrata</taxon>
        <taxon>Euteleostomi</taxon>
        <taxon>Actinopterygii</taxon>
        <taxon>Neopterygii</taxon>
        <taxon>Teleostei</taxon>
        <taxon>Anguilliformes</taxon>
        <taxon>Synaphobranchidae</taxon>
        <taxon>Synaphobranchus</taxon>
    </lineage>
</organism>
<evidence type="ECO:0000313" key="4">
    <source>
        <dbReference type="Proteomes" id="UP001152622"/>
    </source>
</evidence>
<keyword evidence="2" id="KW-0472">Membrane</keyword>
<gene>
    <name evidence="3" type="ORF">SKAU_G00429220</name>
</gene>
<feature type="region of interest" description="Disordered" evidence="1">
    <location>
        <begin position="128"/>
        <end position="163"/>
    </location>
</feature>
<name>A0A9Q1E4G7_SYNKA</name>